<dbReference type="SUPFAM" id="SSF47336">
    <property type="entry name" value="ACP-like"/>
    <property type="match status" value="1"/>
</dbReference>
<dbReference type="Gene3D" id="1.10.1200.10">
    <property type="entry name" value="ACP-like"/>
    <property type="match status" value="1"/>
</dbReference>
<dbReference type="InterPro" id="IPR057326">
    <property type="entry name" value="KR_dom"/>
</dbReference>
<feature type="domain" description="Carrier" evidence="4">
    <location>
        <begin position="349"/>
        <end position="427"/>
    </location>
</feature>
<evidence type="ECO:0000313" key="5">
    <source>
        <dbReference type="EMBL" id="KAK7725549.1"/>
    </source>
</evidence>
<dbReference type="SMART" id="SM00823">
    <property type="entry name" value="PKS_PP"/>
    <property type="match status" value="1"/>
</dbReference>
<comment type="caution">
    <text evidence="5">The sequence shown here is derived from an EMBL/GenBank/DDBJ whole genome shotgun (WGS) entry which is preliminary data.</text>
</comment>
<dbReference type="PROSITE" id="PS50075">
    <property type="entry name" value="CARRIER"/>
    <property type="match status" value="1"/>
</dbReference>
<dbReference type="InterPro" id="IPR036291">
    <property type="entry name" value="NAD(P)-bd_dom_sf"/>
</dbReference>
<dbReference type="SUPFAM" id="SSF51735">
    <property type="entry name" value="NAD(P)-binding Rossmann-fold domains"/>
    <property type="match status" value="1"/>
</dbReference>
<dbReference type="Proteomes" id="UP001430848">
    <property type="component" value="Unassembled WGS sequence"/>
</dbReference>
<dbReference type="InterPro" id="IPR006162">
    <property type="entry name" value="Ppantetheine_attach_site"/>
</dbReference>
<evidence type="ECO:0000256" key="3">
    <source>
        <dbReference type="ARBA" id="ARBA00023002"/>
    </source>
</evidence>
<evidence type="ECO:0000256" key="2">
    <source>
        <dbReference type="ARBA" id="ARBA00022553"/>
    </source>
</evidence>
<name>A0ABR1P3J7_DIAER</name>
<accession>A0ABR1P3J7</accession>
<evidence type="ECO:0000256" key="1">
    <source>
        <dbReference type="ARBA" id="ARBA00022450"/>
    </source>
</evidence>
<gene>
    <name evidence="5" type="ORF">SLS63_008003</name>
</gene>
<organism evidence="5 6">
    <name type="scientific">Diaporthe eres</name>
    <name type="common">Phomopsis oblonga</name>
    <dbReference type="NCBI Taxonomy" id="83184"/>
    <lineage>
        <taxon>Eukaryota</taxon>
        <taxon>Fungi</taxon>
        <taxon>Dikarya</taxon>
        <taxon>Ascomycota</taxon>
        <taxon>Pezizomycotina</taxon>
        <taxon>Sordariomycetes</taxon>
        <taxon>Sordariomycetidae</taxon>
        <taxon>Diaporthales</taxon>
        <taxon>Diaporthaceae</taxon>
        <taxon>Diaporthe</taxon>
        <taxon>Diaporthe eres species complex</taxon>
    </lineage>
</organism>
<keyword evidence="3" id="KW-0560">Oxidoreductase</keyword>
<keyword evidence="1" id="KW-0596">Phosphopantetheine</keyword>
<dbReference type="PROSITE" id="PS00012">
    <property type="entry name" value="PHOSPHOPANTETHEINE"/>
    <property type="match status" value="1"/>
</dbReference>
<dbReference type="Pfam" id="PF08659">
    <property type="entry name" value="KR"/>
    <property type="match status" value="1"/>
</dbReference>
<evidence type="ECO:0000313" key="6">
    <source>
        <dbReference type="Proteomes" id="UP001430848"/>
    </source>
</evidence>
<dbReference type="Pfam" id="PF23297">
    <property type="entry name" value="ACP_SdgA_C"/>
    <property type="match status" value="1"/>
</dbReference>
<dbReference type="Gene3D" id="3.40.50.720">
    <property type="entry name" value="NAD(P)-binding Rossmann-like Domain"/>
    <property type="match status" value="1"/>
</dbReference>
<dbReference type="InterPro" id="IPR036736">
    <property type="entry name" value="ACP-like_sf"/>
</dbReference>
<reference evidence="5 6" key="1">
    <citation type="submission" date="2024-02" db="EMBL/GenBank/DDBJ databases">
        <title>De novo assembly and annotation of 12 fungi associated with fruit tree decline syndrome in Ontario, Canada.</title>
        <authorList>
            <person name="Sulman M."/>
            <person name="Ellouze W."/>
            <person name="Ilyukhin E."/>
        </authorList>
    </citation>
    <scope>NUCLEOTIDE SEQUENCE [LARGE SCALE GENOMIC DNA]</scope>
    <source>
        <strain evidence="5 6">M169</strain>
    </source>
</reference>
<dbReference type="InterPro" id="IPR050091">
    <property type="entry name" value="PKS_NRPS_Biosynth_Enz"/>
</dbReference>
<evidence type="ECO:0000259" key="4">
    <source>
        <dbReference type="PROSITE" id="PS50075"/>
    </source>
</evidence>
<keyword evidence="2" id="KW-0597">Phosphoprotein</keyword>
<dbReference type="EMBL" id="JAKNSF020000048">
    <property type="protein sequence ID" value="KAK7725549.1"/>
    <property type="molecule type" value="Genomic_DNA"/>
</dbReference>
<dbReference type="PANTHER" id="PTHR43775">
    <property type="entry name" value="FATTY ACID SYNTHASE"/>
    <property type="match status" value="1"/>
</dbReference>
<dbReference type="PANTHER" id="PTHR43775:SF28">
    <property type="entry name" value="SYNTHASE, PUTATIVE-RELATED"/>
    <property type="match status" value="1"/>
</dbReference>
<dbReference type="InterPro" id="IPR009081">
    <property type="entry name" value="PP-bd_ACP"/>
</dbReference>
<sequence>MQQGKHIGKIVLSMFDEVGSPALREIPKPHLPTTKLDPSASYLLVGGLGGLGRSVSVWIVQHGARNLTFLSRSIGRDIEEERGFVRMLASMGCAALLVCGSVTDPADVARAIDESPRPLKGVIHMAMVLRDQSFGRMTIDDWRSVMRPKVEGTWNLHNVTQDQELELDFFILFSSLSGVLGQPGQANYAAANAFLDAFAQYRTGLGLPCTSLDIGAMEGVGYLTGNQTFLNKMRGMGWQTVKEEQLLEALGWAMMPPLTSRGHQALRLIDSRGYFANINSMLIGVSPDTSSGNYSESTRLQRDPRLAAYLNMGLQNVNGVPGGGSGSSNDSLRKFLNEAKHTPELFTKPETATRLAHEIYKKLSLLLLKKEQQPNLALSLSELGLDSLVAVELRAWFKHVFAIDVSVLEMLAMGTLEVLGKKIAERLADMYEG</sequence>
<dbReference type="InterPro" id="IPR013968">
    <property type="entry name" value="PKS_KR"/>
</dbReference>
<protein>
    <recommendedName>
        <fullName evidence="4">Carrier domain-containing protein</fullName>
    </recommendedName>
</protein>
<keyword evidence="6" id="KW-1185">Reference proteome</keyword>
<proteinExistence type="predicted"/>
<dbReference type="InterPro" id="IPR020806">
    <property type="entry name" value="PKS_PP-bd"/>
</dbReference>
<dbReference type="SMART" id="SM00822">
    <property type="entry name" value="PKS_KR"/>
    <property type="match status" value="1"/>
</dbReference>